<dbReference type="InterPro" id="IPR050472">
    <property type="entry name" value="Anth_synth/Amidotransfase"/>
</dbReference>
<dbReference type="SUPFAM" id="SSF52317">
    <property type="entry name" value="Class I glutamine amidotransferase-like"/>
    <property type="match status" value="1"/>
</dbReference>
<dbReference type="CDD" id="cd01743">
    <property type="entry name" value="GATase1_Anthranilate_Synthase"/>
    <property type="match status" value="1"/>
</dbReference>
<dbReference type="NCBIfam" id="TIGR00566">
    <property type="entry name" value="trpG_papA"/>
    <property type="match status" value="1"/>
</dbReference>
<dbReference type="GO" id="GO:0000162">
    <property type="term" value="P:L-tryptophan biosynthetic process"/>
    <property type="evidence" value="ECO:0007669"/>
    <property type="project" value="TreeGrafter"/>
</dbReference>
<dbReference type="STRING" id="709991.Odosp_0585"/>
<dbReference type="PRINTS" id="PR00099">
    <property type="entry name" value="CPSGATASE"/>
</dbReference>
<dbReference type="Gene3D" id="3.40.50.880">
    <property type="match status" value="1"/>
</dbReference>
<keyword evidence="1 3" id="KW-0315">Glutamine amidotransferase</keyword>
<dbReference type="AlphaFoldDB" id="F9Z6N1"/>
<reference evidence="3 4" key="1">
    <citation type="journal article" date="2011" name="Stand. Genomic Sci.">
        <title>Complete genome sequence of Odoribacter splanchnicus type strain (1651/6).</title>
        <authorList>
            <consortium name="US DOE Joint Genome Institute (JGI-PGF)"/>
            <person name="Goker M."/>
            <person name="Gronow S."/>
            <person name="Zeytun A."/>
            <person name="Nolan M."/>
            <person name="Lucas S."/>
            <person name="Lapidus A."/>
            <person name="Hammon N."/>
            <person name="Deshpande S."/>
            <person name="Cheng J.F."/>
            <person name="Pitluck S."/>
            <person name="Liolios K."/>
            <person name="Pagani I."/>
            <person name="Ivanova N."/>
            <person name="Mavromatis K."/>
            <person name="Ovchinikova G."/>
            <person name="Pati A."/>
            <person name="Tapia R."/>
            <person name="Han C."/>
            <person name="Goodwin L."/>
            <person name="Chen A."/>
            <person name="Palaniappan K."/>
            <person name="Land M."/>
            <person name="Hauser L."/>
            <person name="Jeffries C.D."/>
            <person name="Brambilla E.M."/>
            <person name="Rohde M."/>
            <person name="Detter J.C."/>
            <person name="Woyke T."/>
            <person name="Bristow J."/>
            <person name="Markowitz V."/>
            <person name="Hugenholtz P."/>
            <person name="Eisen J.A."/>
            <person name="Kyrpides N.C."/>
            <person name="Klenk H.P."/>
        </authorList>
    </citation>
    <scope>NUCLEOTIDE SEQUENCE [LARGE SCALE GENOMIC DNA]</scope>
    <source>
        <strain evidence="4">ATCC 29572 / DSM 20712 / JCM 15291 / NCTC 10825 / 1651/6</strain>
    </source>
</reference>
<dbReference type="GO" id="GO:0005829">
    <property type="term" value="C:cytosol"/>
    <property type="evidence" value="ECO:0007669"/>
    <property type="project" value="TreeGrafter"/>
</dbReference>
<sequence length="207" mass="23322">MLRNKSILFVIFVFMKKVLVIDNYDSFVYNVIQLLREAVVPVGYDIVRNDKIDFSGLGDYGGILLSPGPGIPAEAGELLKLIEFCKYTHPILGICLGHQAIAETFGASLYNLSRPLHGHRSVLKKVDEHDPLFEDLADPIQVGRYHSWVIDPETMPGELITSSIDEQGHIMSFYHTELPIHGIQFHPESYISDCGSGIIRNWLKMVR</sequence>
<dbReference type="EMBL" id="CP002544">
    <property type="protein sequence ID" value="ADY31668.1"/>
    <property type="molecule type" value="Genomic_DNA"/>
</dbReference>
<accession>F9Z6N1</accession>
<gene>
    <name evidence="3" type="ordered locus">Odosp_0585</name>
</gene>
<dbReference type="eggNOG" id="COG0512">
    <property type="taxonomic scope" value="Bacteria"/>
</dbReference>
<dbReference type="KEGG" id="osp:Odosp_0585"/>
<dbReference type="HOGENOM" id="CLU_014340_1_2_10"/>
<proteinExistence type="predicted"/>
<dbReference type="Pfam" id="PF00117">
    <property type="entry name" value="GATase"/>
    <property type="match status" value="1"/>
</dbReference>
<keyword evidence="4" id="KW-1185">Reference proteome</keyword>
<dbReference type="PaxDb" id="709991-Odosp_0585"/>
<dbReference type="BioCyc" id="OSPL709991:G1GRN-586-MONOMER"/>
<dbReference type="PRINTS" id="PR00097">
    <property type="entry name" value="ANTSNTHASEII"/>
</dbReference>
<dbReference type="GO" id="GO:0004049">
    <property type="term" value="F:anthranilate synthase activity"/>
    <property type="evidence" value="ECO:0007669"/>
    <property type="project" value="UniProtKB-EC"/>
</dbReference>
<keyword evidence="3" id="KW-0456">Lyase</keyword>
<evidence type="ECO:0000256" key="1">
    <source>
        <dbReference type="ARBA" id="ARBA00022962"/>
    </source>
</evidence>
<dbReference type="InterPro" id="IPR017926">
    <property type="entry name" value="GATASE"/>
</dbReference>
<dbReference type="MEROPS" id="C26.955"/>
<name>F9Z6N1_ODOSD</name>
<organism evidence="3 4">
    <name type="scientific">Odoribacter splanchnicus (strain ATCC 29572 / DSM 20712 / CIP 104287 / JCM 15291 / NCTC 10825 / 1651/6)</name>
    <name type="common">Bacteroides splanchnicus</name>
    <dbReference type="NCBI Taxonomy" id="709991"/>
    <lineage>
        <taxon>Bacteria</taxon>
        <taxon>Pseudomonadati</taxon>
        <taxon>Bacteroidota</taxon>
        <taxon>Bacteroidia</taxon>
        <taxon>Bacteroidales</taxon>
        <taxon>Odoribacteraceae</taxon>
        <taxon>Odoribacter</taxon>
    </lineage>
</organism>
<dbReference type="GO" id="GO:0046654">
    <property type="term" value="P:tetrahydrofolate biosynthetic process"/>
    <property type="evidence" value="ECO:0007669"/>
    <property type="project" value="TreeGrafter"/>
</dbReference>
<evidence type="ECO:0000313" key="4">
    <source>
        <dbReference type="Proteomes" id="UP000006657"/>
    </source>
</evidence>
<evidence type="ECO:0000259" key="2">
    <source>
        <dbReference type="Pfam" id="PF00117"/>
    </source>
</evidence>
<evidence type="ECO:0000313" key="3">
    <source>
        <dbReference type="EMBL" id="ADY31668.1"/>
    </source>
</evidence>
<protein>
    <submittedName>
        <fullName evidence="3">Glutamine amidotransferase of anthranilate synthase</fullName>
        <ecNumber evidence="3">4.1.3.27</ecNumber>
    </submittedName>
</protein>
<dbReference type="PANTHER" id="PTHR43418:SF4">
    <property type="entry name" value="MULTIFUNCTIONAL TRYPTOPHAN BIOSYNTHESIS PROTEIN"/>
    <property type="match status" value="1"/>
</dbReference>
<dbReference type="InterPro" id="IPR006221">
    <property type="entry name" value="TrpG/PapA_dom"/>
</dbReference>
<dbReference type="PRINTS" id="PR00096">
    <property type="entry name" value="GATASE"/>
</dbReference>
<dbReference type="EC" id="4.1.3.27" evidence="3"/>
<dbReference type="Proteomes" id="UP000006657">
    <property type="component" value="Chromosome"/>
</dbReference>
<dbReference type="GO" id="GO:0046820">
    <property type="term" value="F:4-amino-4-deoxychorismate synthase activity"/>
    <property type="evidence" value="ECO:0007669"/>
    <property type="project" value="TreeGrafter"/>
</dbReference>
<feature type="domain" description="Glutamine amidotransferase" evidence="2">
    <location>
        <begin position="19"/>
        <end position="203"/>
    </location>
</feature>
<dbReference type="PANTHER" id="PTHR43418">
    <property type="entry name" value="MULTIFUNCTIONAL TRYPTOPHAN BIOSYNTHESIS PROTEIN-RELATED"/>
    <property type="match status" value="1"/>
</dbReference>
<dbReference type="InterPro" id="IPR029062">
    <property type="entry name" value="Class_I_gatase-like"/>
</dbReference>
<dbReference type="PROSITE" id="PS51273">
    <property type="entry name" value="GATASE_TYPE_1"/>
    <property type="match status" value="1"/>
</dbReference>